<proteinExistence type="predicted"/>
<dbReference type="InterPro" id="IPR004181">
    <property type="entry name" value="Znf_MIZ"/>
</dbReference>
<feature type="region of interest" description="Disordered" evidence="5">
    <location>
        <begin position="1160"/>
        <end position="1179"/>
    </location>
</feature>
<gene>
    <name evidence="7" type="ORF">THAPS_6956</name>
</gene>
<sequence>MFGHARIPLYPATLPHNDSHNLTLRATTYHPSTCFIMIPKKAEAKAPAAASKPSTKHTSKPAQQACRLPSAYTASTSTHKPQRPPTVNNLQLKMFHAVLKRRRDQLNQLSKFYFDSYANSIIVYLNRTMEVENQYSDLSKFQEKENSEGGAANEQKRKIDLTKGANSSFLIMQHPPPPDITVEKVVLHLVALFYRSVDERLPGAMRKHSLDALNYAFNDLDKWVVKNREWEEMNGKSDKTKVIPSRSDGGTKKRRSTESDGTNEKKNGGSSDRRTRKDPPEWNGAKQSARKVTASPGKTFLPPHNQMEDNNDDDDDEPLMSLESNKKSSKLGGSDDDDDDELLISVKYTNGSSSNPKATGVARAPVIERPGKTFLPPQPQPNKNEEMRADHKGVQKNSRETSALATSGVSQSAGISQRPGKTFLPPHTEANDVEPKQAAKRSSVEPPPKPSNGSLRAVSSNPPLVTGNAAQSASASATLPSATPQTLPSVGGETSNIMAKSDSASSGVHSTNNTRVAVPSTNHSNVTTGTAEAPTTSTQQHKNANQSTATTQPNQPTPASVNRGVSQVSTSRTTVSVSTQQQQATAQSKLPSPSAVQTSKPASSAPVAAPKVGDRTTALNKKNDAPVIDANKSTGKDAGVIDLTDDSPPSSPLLRPATLVPSVAVKQLADETPAVKSPSPPPSPPPTTTILNRLPPALPTPKPFTKMSKITFRADDIKPYSSGSVDKPRRTCAYSYDVGFHLDGIGACLDDKSCNDFRERLQTWDPYWRVVEELGKRIVSTEMGQTKVGTRTTSCQAAIASVNVDYVNSCTSVFVDLPKEIRDSTSAKRDPNGRELMYGVGPWGVKWGQKNDPDSLNSLKDNYITGDRRLIVRMLPLQRNAEDEKKRADTHLWPIGTFVQLKIGGGGFGNPIEKVVQISQRKQESHAHDLWKGMALPLDLTKEIINTNFPFTIQLCCREVVENNNEVMSGSFGIQVAVCEYVGANRLYDELMGKVDGGDVRIPTLSLRSAKQLAKKYVVDQMVSIEESDDEDDDKSPDDKSNSLTFSLICAISKTPMKTPVRGRHCKHLQCFDLRNWLSTNENVAGGRFRCGACEDFLSVRDLIHCGLFQAMLDTHRDKVSGLRDKVCLRPDGTYYLKDENKLRYANKKKALTSTVDLDSDDDRAGRAMAKEPEVIDLE</sequence>
<dbReference type="CDD" id="cd16650">
    <property type="entry name" value="SP-RING_PIAS-like"/>
    <property type="match status" value="1"/>
</dbReference>
<evidence type="ECO:0000256" key="3">
    <source>
        <dbReference type="ARBA" id="ARBA00022833"/>
    </source>
</evidence>
<dbReference type="RefSeq" id="XP_002296175.1">
    <property type="nucleotide sequence ID" value="XM_002296139.1"/>
</dbReference>
<evidence type="ECO:0000256" key="2">
    <source>
        <dbReference type="ARBA" id="ARBA00022771"/>
    </source>
</evidence>
<feature type="compositionally biased region" description="Low complexity" evidence="5">
    <location>
        <begin position="527"/>
        <end position="588"/>
    </location>
</feature>
<dbReference type="Pfam" id="PF02891">
    <property type="entry name" value="zf-MIZ"/>
    <property type="match status" value="1"/>
</dbReference>
<feature type="compositionally biased region" description="Basic and acidic residues" evidence="5">
    <location>
        <begin position="383"/>
        <end position="399"/>
    </location>
</feature>
<feature type="region of interest" description="Disordered" evidence="5">
    <location>
        <begin position="46"/>
        <end position="65"/>
    </location>
</feature>
<feature type="compositionally biased region" description="Low complexity" evidence="5">
    <location>
        <begin position="469"/>
        <end position="486"/>
    </location>
</feature>
<evidence type="ECO:0000259" key="6">
    <source>
        <dbReference type="PROSITE" id="PS51044"/>
    </source>
</evidence>
<feature type="compositionally biased region" description="Basic and acidic residues" evidence="5">
    <location>
        <begin position="1163"/>
        <end position="1179"/>
    </location>
</feature>
<feature type="compositionally biased region" description="Polar residues" evidence="5">
    <location>
        <begin position="400"/>
        <end position="415"/>
    </location>
</feature>
<feature type="compositionally biased region" description="Pro residues" evidence="5">
    <location>
        <begin position="678"/>
        <end position="687"/>
    </location>
</feature>
<reference evidence="7 8" key="1">
    <citation type="journal article" date="2004" name="Science">
        <title>The genome of the diatom Thalassiosira pseudonana: ecology, evolution, and metabolism.</title>
        <authorList>
            <person name="Armbrust E.V."/>
            <person name="Berges J.A."/>
            <person name="Bowler C."/>
            <person name="Green B.R."/>
            <person name="Martinez D."/>
            <person name="Putnam N.H."/>
            <person name="Zhou S."/>
            <person name="Allen A.E."/>
            <person name="Apt K.E."/>
            <person name="Bechner M."/>
            <person name="Brzezinski M.A."/>
            <person name="Chaal B.K."/>
            <person name="Chiovitti A."/>
            <person name="Davis A.K."/>
            <person name="Demarest M.S."/>
            <person name="Detter J.C."/>
            <person name="Glavina T."/>
            <person name="Goodstein D."/>
            <person name="Hadi M.Z."/>
            <person name="Hellsten U."/>
            <person name="Hildebrand M."/>
            <person name="Jenkins B.D."/>
            <person name="Jurka J."/>
            <person name="Kapitonov V.V."/>
            <person name="Kroger N."/>
            <person name="Lau W.W."/>
            <person name="Lane T.W."/>
            <person name="Larimer F.W."/>
            <person name="Lippmeier J.C."/>
            <person name="Lucas S."/>
            <person name="Medina M."/>
            <person name="Montsant A."/>
            <person name="Obornik M."/>
            <person name="Parker M.S."/>
            <person name="Palenik B."/>
            <person name="Pazour G.J."/>
            <person name="Richardson P.M."/>
            <person name="Rynearson T.A."/>
            <person name="Saito M.A."/>
            <person name="Schwartz D.C."/>
            <person name="Thamatrakoln K."/>
            <person name="Valentin K."/>
            <person name="Vardi A."/>
            <person name="Wilkerson F.P."/>
            <person name="Rokhsar D.S."/>
        </authorList>
    </citation>
    <scope>NUCLEOTIDE SEQUENCE [LARGE SCALE GENOMIC DNA]</scope>
    <source>
        <strain evidence="7 8">CCMP1335</strain>
    </source>
</reference>
<dbReference type="Proteomes" id="UP000001449">
    <property type="component" value="Chromosome 7"/>
</dbReference>
<dbReference type="HOGENOM" id="CLU_273264_0_0_1"/>
<keyword evidence="3" id="KW-0862">Zinc</keyword>
<feature type="compositionally biased region" description="Acidic residues" evidence="5">
    <location>
        <begin position="309"/>
        <end position="318"/>
    </location>
</feature>
<dbReference type="GO" id="GO:0016925">
    <property type="term" value="P:protein sumoylation"/>
    <property type="evidence" value="ECO:0000318"/>
    <property type="project" value="GO_Central"/>
</dbReference>
<dbReference type="PANTHER" id="PTHR10782">
    <property type="entry name" value="ZINC FINGER MIZ DOMAIN-CONTAINING PROTEIN"/>
    <property type="match status" value="1"/>
</dbReference>
<dbReference type="PANTHER" id="PTHR10782:SF4">
    <property type="entry name" value="TONALLI, ISOFORM E"/>
    <property type="match status" value="1"/>
</dbReference>
<feature type="compositionally biased region" description="Polar residues" evidence="5">
    <location>
        <begin position="492"/>
        <end position="526"/>
    </location>
</feature>
<dbReference type="EMBL" id="CP001160">
    <property type="protein sequence ID" value="ACI64892.1"/>
    <property type="molecule type" value="Genomic_DNA"/>
</dbReference>
<dbReference type="GO" id="GO:0000785">
    <property type="term" value="C:chromatin"/>
    <property type="evidence" value="ECO:0000318"/>
    <property type="project" value="GO_Central"/>
</dbReference>
<evidence type="ECO:0000313" key="8">
    <source>
        <dbReference type="Proteomes" id="UP000001449"/>
    </source>
</evidence>
<evidence type="ECO:0000256" key="1">
    <source>
        <dbReference type="ARBA" id="ARBA00022723"/>
    </source>
</evidence>
<feature type="compositionally biased region" description="Basic and acidic residues" evidence="5">
    <location>
        <begin position="256"/>
        <end position="280"/>
    </location>
</feature>
<reference evidence="7 8" key="2">
    <citation type="journal article" date="2008" name="Nature">
        <title>The Phaeodactylum genome reveals the evolutionary history of diatom genomes.</title>
        <authorList>
            <person name="Bowler C."/>
            <person name="Allen A.E."/>
            <person name="Badger J.H."/>
            <person name="Grimwood J."/>
            <person name="Jabbari K."/>
            <person name="Kuo A."/>
            <person name="Maheswari U."/>
            <person name="Martens C."/>
            <person name="Maumus F."/>
            <person name="Otillar R.P."/>
            <person name="Rayko E."/>
            <person name="Salamov A."/>
            <person name="Vandepoele K."/>
            <person name="Beszteri B."/>
            <person name="Gruber A."/>
            <person name="Heijde M."/>
            <person name="Katinka M."/>
            <person name="Mock T."/>
            <person name="Valentin K."/>
            <person name="Verret F."/>
            <person name="Berges J.A."/>
            <person name="Brownlee C."/>
            <person name="Cadoret J.P."/>
            <person name="Chiovitti A."/>
            <person name="Choi C.J."/>
            <person name="Coesel S."/>
            <person name="De Martino A."/>
            <person name="Detter J.C."/>
            <person name="Durkin C."/>
            <person name="Falciatore A."/>
            <person name="Fournet J."/>
            <person name="Haruta M."/>
            <person name="Huysman M.J."/>
            <person name="Jenkins B.D."/>
            <person name="Jiroutova K."/>
            <person name="Jorgensen R.E."/>
            <person name="Joubert Y."/>
            <person name="Kaplan A."/>
            <person name="Kroger N."/>
            <person name="Kroth P.G."/>
            <person name="La Roche J."/>
            <person name="Lindquist E."/>
            <person name="Lommer M."/>
            <person name="Martin-Jezequel V."/>
            <person name="Lopez P.J."/>
            <person name="Lucas S."/>
            <person name="Mangogna M."/>
            <person name="McGinnis K."/>
            <person name="Medlin L.K."/>
            <person name="Montsant A."/>
            <person name="Oudot-Le Secq M.P."/>
            <person name="Napoli C."/>
            <person name="Obornik M."/>
            <person name="Parker M.S."/>
            <person name="Petit J.L."/>
            <person name="Porcel B.M."/>
            <person name="Poulsen N."/>
            <person name="Robison M."/>
            <person name="Rychlewski L."/>
            <person name="Rynearson T.A."/>
            <person name="Schmutz J."/>
            <person name="Shapiro H."/>
            <person name="Siaut M."/>
            <person name="Stanley M."/>
            <person name="Sussman M.R."/>
            <person name="Taylor A.R."/>
            <person name="Vardi A."/>
            <person name="von Dassow P."/>
            <person name="Vyverman W."/>
            <person name="Willis A."/>
            <person name="Wyrwicz L.S."/>
            <person name="Rokhsar D.S."/>
            <person name="Weissenbach J."/>
            <person name="Armbrust E.V."/>
            <person name="Green B.R."/>
            <person name="Van de Peer Y."/>
            <person name="Grigoriev I.V."/>
        </authorList>
    </citation>
    <scope>NUCLEOTIDE SEQUENCE [LARGE SCALE GENOMIC DNA]</scope>
    <source>
        <strain evidence="7 8">CCMP1335</strain>
    </source>
</reference>
<dbReference type="PROSITE" id="PS51044">
    <property type="entry name" value="ZF_SP_RING"/>
    <property type="match status" value="1"/>
</dbReference>
<feature type="compositionally biased region" description="Polar residues" evidence="5">
    <location>
        <begin position="589"/>
        <end position="598"/>
    </location>
</feature>
<feature type="domain" description="SP-RING-type" evidence="6">
    <location>
        <begin position="1029"/>
        <end position="1118"/>
    </location>
</feature>
<evidence type="ECO:0000256" key="4">
    <source>
        <dbReference type="PROSITE-ProRule" id="PRU00452"/>
    </source>
</evidence>
<name>B5YMY6_THAPS</name>
<dbReference type="Gene3D" id="3.30.40.10">
    <property type="entry name" value="Zinc/RING finger domain, C3HC4 (zinc finger)"/>
    <property type="match status" value="1"/>
</dbReference>
<feature type="compositionally biased region" description="Polar residues" evidence="5">
    <location>
        <begin position="451"/>
        <end position="463"/>
    </location>
</feature>
<dbReference type="GO" id="GO:0061665">
    <property type="term" value="F:SUMO ligase activity"/>
    <property type="evidence" value="ECO:0000318"/>
    <property type="project" value="GO_Central"/>
</dbReference>
<dbReference type="STRING" id="35128.B5YMY6"/>
<feature type="region of interest" description="Disordered" evidence="5">
    <location>
        <begin position="671"/>
        <end position="703"/>
    </location>
</feature>
<dbReference type="InParanoid" id="B5YMY6"/>
<keyword evidence="2 4" id="KW-0863">Zinc-finger</keyword>
<organism evidence="7 8">
    <name type="scientific">Thalassiosira pseudonana</name>
    <name type="common">Marine diatom</name>
    <name type="synonym">Cyclotella nana</name>
    <dbReference type="NCBI Taxonomy" id="35128"/>
    <lineage>
        <taxon>Eukaryota</taxon>
        <taxon>Sar</taxon>
        <taxon>Stramenopiles</taxon>
        <taxon>Ochrophyta</taxon>
        <taxon>Bacillariophyta</taxon>
        <taxon>Coscinodiscophyceae</taxon>
        <taxon>Thalassiosirophycidae</taxon>
        <taxon>Thalassiosirales</taxon>
        <taxon>Thalassiosiraceae</taxon>
        <taxon>Thalassiosira</taxon>
    </lineage>
</organism>
<protein>
    <recommendedName>
        <fullName evidence="6">SP-RING-type domain-containing protein</fullName>
    </recommendedName>
</protein>
<accession>B5YMY6</accession>
<keyword evidence="8" id="KW-1185">Reference proteome</keyword>
<feature type="compositionally biased region" description="Low complexity" evidence="5">
    <location>
        <begin position="599"/>
        <end position="611"/>
    </location>
</feature>
<dbReference type="GO" id="GO:0008270">
    <property type="term" value="F:zinc ion binding"/>
    <property type="evidence" value="ECO:0007669"/>
    <property type="project" value="UniProtKB-KW"/>
</dbReference>
<dbReference type="PaxDb" id="35128-Thaps6956"/>
<evidence type="ECO:0000256" key="5">
    <source>
        <dbReference type="SAM" id="MobiDB-lite"/>
    </source>
</evidence>
<dbReference type="AlphaFoldDB" id="B5YMY6"/>
<keyword evidence="1" id="KW-0479">Metal-binding</keyword>
<feature type="compositionally biased region" description="Polar residues" evidence="5">
    <location>
        <begin position="348"/>
        <end position="357"/>
    </location>
</feature>
<dbReference type="KEGG" id="tps:THAPS_6956"/>
<feature type="region of interest" description="Disordered" evidence="5">
    <location>
        <begin position="233"/>
        <end position="656"/>
    </location>
</feature>
<evidence type="ECO:0000313" key="7">
    <source>
        <dbReference type="EMBL" id="ACI64892.1"/>
    </source>
</evidence>
<dbReference type="eggNOG" id="KOG2169">
    <property type="taxonomic scope" value="Eukaryota"/>
</dbReference>
<dbReference type="InterPro" id="IPR013083">
    <property type="entry name" value="Znf_RING/FYVE/PHD"/>
</dbReference>
<dbReference type="GeneID" id="7444111"/>